<feature type="region of interest" description="Disordered" evidence="1">
    <location>
        <begin position="396"/>
        <end position="433"/>
    </location>
</feature>
<dbReference type="EMBL" id="LR746264">
    <property type="protein sequence ID" value="CAA7389856.1"/>
    <property type="molecule type" value="Genomic_DNA"/>
</dbReference>
<feature type="region of interest" description="Disordered" evidence="1">
    <location>
        <begin position="507"/>
        <end position="563"/>
    </location>
</feature>
<sequence>MAVPFGVRRHLPQPPQALGGVATCDRHPEQPFTGFCSSCLRERLAGLDPAAGLLKPSSSSSSAAPSVFKSFFSRPAAGDFAGTSAATAAIAATAAAGTSSSSLPEFRRCRSFSGPGGAPPAAAMEPKRRSCDVRARNTLRSLFYLDDGEIGSTVRANDVEARSIGLVPPLPEEEDEDEQEEDDFQDAEDIITPTNGQLGSRIGDEIRAVLAEEGLRPMKDHINLEAKSKAAPASDLKEFPGSFWLAASVFSKKLQKWRRTQRENGSKKHEGSTASKGSSAAVAAAAARSSSRSNHFFRETQSEVAEDALGRRSCETDPRLSLDNGRISFDAPRYSLDEARVSWDGYLASGSRPAPSRPPPMLSVTEDVPAAALRRSDRQIPAEKCSFIPGGTAQTREYYSDSLSQRRRRSLDRSSSVRRSSVDGADDLPLKPTAGSVVRISPTAVANEYFHHHVNRFERDDDGSEALESRYDEDRLRGKDPPKGFRRWGRSLWGLIHRREHSRRSFAGKEGFDRSNSSVGSRRSMDCHSGGVGLDDARKKGEAGKERREEKLERSRVVRQSPGHADGGLLRFYLTPLAGSRRSKGLGKGWSEGSSHHSFARDLLRLY</sequence>
<feature type="region of interest" description="Disordered" evidence="1">
    <location>
        <begin position="105"/>
        <end position="130"/>
    </location>
</feature>
<dbReference type="Pfam" id="PF05340">
    <property type="entry name" value="DUF740"/>
    <property type="match status" value="1"/>
</dbReference>
<feature type="compositionally biased region" description="Basic and acidic residues" evidence="1">
    <location>
        <begin position="260"/>
        <end position="271"/>
    </location>
</feature>
<dbReference type="PANTHER" id="PTHR31659">
    <property type="entry name" value="PROTEIN: UPF0503-LIKE PROTEIN, PUTATIVE (DUF740)-RELATED"/>
    <property type="match status" value="1"/>
</dbReference>
<organism evidence="2 3">
    <name type="scientific">Spirodela intermedia</name>
    <name type="common">Intermediate duckweed</name>
    <dbReference type="NCBI Taxonomy" id="51605"/>
    <lineage>
        <taxon>Eukaryota</taxon>
        <taxon>Viridiplantae</taxon>
        <taxon>Streptophyta</taxon>
        <taxon>Embryophyta</taxon>
        <taxon>Tracheophyta</taxon>
        <taxon>Spermatophyta</taxon>
        <taxon>Magnoliopsida</taxon>
        <taxon>Liliopsida</taxon>
        <taxon>Araceae</taxon>
        <taxon>Lemnoideae</taxon>
        <taxon>Spirodela</taxon>
    </lineage>
</organism>
<reference evidence="2" key="1">
    <citation type="submission" date="2020-02" db="EMBL/GenBank/DDBJ databases">
        <authorList>
            <person name="Scholz U."/>
            <person name="Mascher M."/>
            <person name="Fiebig A."/>
        </authorList>
    </citation>
    <scope>NUCLEOTIDE SEQUENCE</scope>
</reference>
<dbReference type="InterPro" id="IPR008004">
    <property type="entry name" value="OCTOPUS-like"/>
</dbReference>
<keyword evidence="3" id="KW-1185">Reference proteome</keyword>
<evidence type="ECO:0000256" key="1">
    <source>
        <dbReference type="SAM" id="MobiDB-lite"/>
    </source>
</evidence>
<dbReference type="Proteomes" id="UP000663760">
    <property type="component" value="Chromosome 1"/>
</dbReference>
<feature type="compositionally biased region" description="Basic and acidic residues" evidence="1">
    <location>
        <begin position="535"/>
        <end position="556"/>
    </location>
</feature>
<name>A0A7I8K0F5_SPIIN</name>
<feature type="compositionally biased region" description="Low complexity" evidence="1">
    <location>
        <begin position="272"/>
        <end position="285"/>
    </location>
</feature>
<evidence type="ECO:0000313" key="2">
    <source>
        <dbReference type="EMBL" id="CAA7389856.1"/>
    </source>
</evidence>
<evidence type="ECO:0000313" key="3">
    <source>
        <dbReference type="Proteomes" id="UP000663760"/>
    </source>
</evidence>
<accession>A0A7I8K0F5</accession>
<dbReference type="OrthoDB" id="758624at2759"/>
<dbReference type="PANTHER" id="PTHR31659:SF9">
    <property type="entry name" value="PROTEIN: UPF0503-LIKE PROTEIN, PUTATIVE (DUF740)-RELATED"/>
    <property type="match status" value="1"/>
</dbReference>
<protein>
    <submittedName>
        <fullName evidence="2">Uncharacterized protein</fullName>
    </submittedName>
</protein>
<gene>
    <name evidence="2" type="ORF">SI8410_01001827</name>
</gene>
<proteinExistence type="predicted"/>
<feature type="region of interest" description="Disordered" evidence="1">
    <location>
        <begin position="256"/>
        <end position="285"/>
    </location>
</feature>
<dbReference type="AlphaFoldDB" id="A0A7I8K0F5"/>